<dbReference type="PANTHER" id="PTHR46825:SF11">
    <property type="entry name" value="PENICILLIN-BINDING PROTEIN 4"/>
    <property type="match status" value="1"/>
</dbReference>
<dbReference type="SUPFAM" id="SSF56601">
    <property type="entry name" value="beta-lactamase/transpeptidase-like"/>
    <property type="match status" value="1"/>
</dbReference>
<evidence type="ECO:0000256" key="1">
    <source>
        <dbReference type="ARBA" id="ARBA00004370"/>
    </source>
</evidence>
<dbReference type="EMBL" id="JACJHX010000004">
    <property type="protein sequence ID" value="MBA9026506.1"/>
    <property type="molecule type" value="Genomic_DNA"/>
</dbReference>
<dbReference type="InterPro" id="IPR001466">
    <property type="entry name" value="Beta-lactam-related"/>
</dbReference>
<accession>A0ABR6CN99</accession>
<dbReference type="RefSeq" id="WP_028389920.1">
    <property type="nucleotide sequence ID" value="NZ_JACJHX010000004.1"/>
</dbReference>
<keyword evidence="5" id="KW-1185">Reference proteome</keyword>
<evidence type="ECO:0000313" key="4">
    <source>
        <dbReference type="EMBL" id="MBA9026506.1"/>
    </source>
</evidence>
<organism evidence="4 5">
    <name type="scientific">Peribacillus huizhouensis</name>
    <dbReference type="NCBI Taxonomy" id="1501239"/>
    <lineage>
        <taxon>Bacteria</taxon>
        <taxon>Bacillati</taxon>
        <taxon>Bacillota</taxon>
        <taxon>Bacilli</taxon>
        <taxon>Bacillales</taxon>
        <taxon>Bacillaceae</taxon>
        <taxon>Peribacillus</taxon>
    </lineage>
</organism>
<proteinExistence type="predicted"/>
<dbReference type="PANTHER" id="PTHR46825">
    <property type="entry name" value="D-ALANYL-D-ALANINE-CARBOXYPEPTIDASE/ENDOPEPTIDASE AMPH"/>
    <property type="match status" value="1"/>
</dbReference>
<evidence type="ECO:0000256" key="2">
    <source>
        <dbReference type="ARBA" id="ARBA00023136"/>
    </source>
</evidence>
<gene>
    <name evidence="4" type="ORF">HNP81_001791</name>
</gene>
<sequence length="345" mass="38927">MNKNLQEKITDIQNKVDFSGSVFVEEKDKVLAEQNFGYANRSDQIENNSATRFGIASGCKLFTAIAVCQLVEKGKISFDSKLTDCLDIELKHFDEKVTVHHLLTHTSGIPDYFDEDVMDDFEELWVANPMYHIRKLKDFLPLFQDEPMKAKVGESFHYNNAGYILLGLIVEQTSGLEFSDYIQAHIFNKANMTNSGYFAFDSLPPNTALGYIDKTDGTWKTNIYSLPVKGGSDGGAFVTANDMAKLWTALMNYQLLNETYTNKLLSTHTQVNESGYYGYGIWIKKTTENSIFKYHIMGYDPGVNFNSAHYPDISINVVVCSNKSDGAFDIMSGIEEELVKIKDLK</sequence>
<protein>
    <submittedName>
        <fullName evidence="4">CubicO group peptidase (Beta-lactamase class C family)</fullName>
    </submittedName>
</protein>
<comment type="caution">
    <text evidence="4">The sequence shown here is derived from an EMBL/GenBank/DDBJ whole genome shotgun (WGS) entry which is preliminary data.</text>
</comment>
<evidence type="ECO:0000313" key="5">
    <source>
        <dbReference type="Proteomes" id="UP000626697"/>
    </source>
</evidence>
<dbReference type="Pfam" id="PF00144">
    <property type="entry name" value="Beta-lactamase"/>
    <property type="match status" value="1"/>
</dbReference>
<dbReference type="InterPro" id="IPR012338">
    <property type="entry name" value="Beta-lactam/transpept-like"/>
</dbReference>
<keyword evidence="2" id="KW-0472">Membrane</keyword>
<reference evidence="4 5" key="1">
    <citation type="submission" date="2020-08" db="EMBL/GenBank/DDBJ databases">
        <title>Genomic Encyclopedia of Type Strains, Phase IV (KMG-IV): sequencing the most valuable type-strain genomes for metagenomic binning, comparative biology and taxonomic classification.</title>
        <authorList>
            <person name="Goeker M."/>
        </authorList>
    </citation>
    <scope>NUCLEOTIDE SEQUENCE [LARGE SCALE GENOMIC DNA]</scope>
    <source>
        <strain evidence="4 5">DSM 105481</strain>
    </source>
</reference>
<name>A0ABR6CN99_9BACI</name>
<dbReference type="Proteomes" id="UP000626697">
    <property type="component" value="Unassembled WGS sequence"/>
</dbReference>
<feature type="domain" description="Beta-lactamase-related" evidence="3">
    <location>
        <begin position="19"/>
        <end position="327"/>
    </location>
</feature>
<comment type="subcellular location">
    <subcellularLocation>
        <location evidence="1">Membrane</location>
    </subcellularLocation>
</comment>
<dbReference type="InterPro" id="IPR050491">
    <property type="entry name" value="AmpC-like"/>
</dbReference>
<evidence type="ECO:0000259" key="3">
    <source>
        <dbReference type="Pfam" id="PF00144"/>
    </source>
</evidence>
<dbReference type="Gene3D" id="3.40.710.10">
    <property type="entry name" value="DD-peptidase/beta-lactamase superfamily"/>
    <property type="match status" value="1"/>
</dbReference>